<reference evidence="4" key="1">
    <citation type="journal article" date="2002" name="Nature">
        <title>Sequence and analysis of rice chromosome 4.</title>
        <authorList>
            <person name="Feng Q."/>
            <person name="Zhang Y."/>
            <person name="Hao P."/>
            <person name="Wang S."/>
            <person name="Fu G."/>
            <person name="Huang Y."/>
            <person name="Li Y."/>
            <person name="Zhu J."/>
            <person name="Liu Y."/>
            <person name="Hu X."/>
            <person name="Jia P."/>
            <person name="Zhang Y."/>
            <person name="Zhao Q."/>
            <person name="Ying K."/>
            <person name="Yu S."/>
            <person name="Tang Y."/>
            <person name="Weng Q."/>
            <person name="Zhang L."/>
            <person name="Lu Y."/>
            <person name="Mu J."/>
            <person name="Lu Y."/>
            <person name="Zhang L.S."/>
            <person name="Yu Z."/>
            <person name="Fan D."/>
            <person name="Liu X."/>
            <person name="Lu T."/>
            <person name="Li C."/>
            <person name="Wu Y."/>
            <person name="Sun T."/>
            <person name="Lei H."/>
            <person name="Li T."/>
            <person name="Hu H."/>
            <person name="Guan J."/>
            <person name="Wu M."/>
            <person name="Zhang R."/>
            <person name="Zhou B."/>
            <person name="Chen Z."/>
            <person name="Chen L."/>
            <person name="Jin Z."/>
            <person name="Wang R."/>
            <person name="Yin H."/>
            <person name="Cai Z."/>
            <person name="Ren S."/>
            <person name="Lv G."/>
            <person name="Gu W."/>
            <person name="Zhu G."/>
            <person name="Tu Y."/>
            <person name="Jia J."/>
            <person name="Zhang Y."/>
            <person name="Chen J."/>
            <person name="Kang H."/>
            <person name="Chen X."/>
            <person name="Shao C."/>
            <person name="Sun Y."/>
            <person name="Hu Q."/>
            <person name="Zhang X."/>
            <person name="Zhang W."/>
            <person name="Wang L."/>
            <person name="Ding C."/>
            <person name="Sheng H."/>
            <person name="Gu J."/>
            <person name="Chen S."/>
            <person name="Ni L."/>
            <person name="Zhu F."/>
            <person name="Chen W."/>
            <person name="Lan L."/>
            <person name="Lai Y."/>
            <person name="Cheng Z."/>
            <person name="Gu M."/>
            <person name="Jiang J."/>
            <person name="Li J."/>
            <person name="Hong G."/>
            <person name="Xue Y."/>
            <person name="Han B."/>
        </authorList>
    </citation>
    <scope>NUCLEOTIDE SEQUENCE</scope>
</reference>
<feature type="compositionally biased region" description="Polar residues" evidence="2">
    <location>
        <begin position="633"/>
        <end position="644"/>
    </location>
</feature>
<protein>
    <submittedName>
        <fullName evidence="5">OSJNBa0021F22.21 protein</fullName>
    </submittedName>
    <submittedName>
        <fullName evidence="4">OSJNBa0085C10.3 protein</fullName>
    </submittedName>
</protein>
<evidence type="ECO:0000313" key="6">
    <source>
        <dbReference type="Proteomes" id="UP000000763"/>
    </source>
</evidence>
<evidence type="ECO:0000259" key="3">
    <source>
        <dbReference type="Pfam" id="PF10536"/>
    </source>
</evidence>
<accession>Q7XP79</accession>
<feature type="compositionally biased region" description="Pro residues" evidence="2">
    <location>
        <begin position="670"/>
        <end position="680"/>
    </location>
</feature>
<dbReference type="Proteomes" id="UP000000763">
    <property type="component" value="Chromosome 4"/>
</dbReference>
<feature type="region of interest" description="Disordered" evidence="2">
    <location>
        <begin position="556"/>
        <end position="604"/>
    </location>
</feature>
<sequence length="905" mass="100378">MSSSASPSGAPIAEYAEHLSHQVAIPSLSHQNHYFLGPIGNLDPTDFITGETNRIPFRLANPNLGHWKNTFKSWPSLEKLSPDRSWSTWYQRVSASKKVHWDEIGISQALALTIANSAKDEPLMAAATYFWSNTINAFLFNQGPMTPTLIDITMITGLDVTSSANPMSMNTRNQFDFKTKSIGGWSGYVAAYMGQGSVTPREHVAFLLMWLEKFLFCGSSCGPTTNWQFVAEALESKKEFPLGKILLGYLYQMLNNASARIAVGSAVGAGGPWWLLQTWLNLMVMKVVNRPPVTEAEFPLPEPIVGDDGEERTHRRCTSYGEYASTPTDAGAKLSAELLKDWFYSFYEGFKKDARIWFPYEDSTDLELPSDFRFEDINHEKFQKSREVLIAAISPCILPVGIHQGRNIQVSYEFYHPMSSARQLGLGQLPIGLFFADKIQCRGQITSALMMDWLLNLPGPPLGSIENIELAGFRSKNFDRWWGEWKLHLFHQSATMYMTDLFPDVIPQTTESSPPHQSNSGKDIEYAAGLIPNGGGLSPPVIGYHAPKTSTLLHGLTREPADAGQKRKTRSSAMSTSILAPKKKTKVKRAKPTDKPADDLPDLDPSIEQALDEEIIGDEVDQAAAEVSDNEKTPSASPKQTLPTASAPVHFSRKKKTAVKKKSAATTSKPAPPPSPPPSPSAQQSSSDQTPSTVGSHHVEEEEQPAAPAIPVLADLFSFDIRDYLDEGEEDTTSKALAPLSDDLKKTLENELADILTPAVYLEQHQFNLEKAKLRLAKRRERKDIEATIQANRQLVHEEKSKLDQLSEGPIKSNIDRLEARKIDLLAQLEECNAELDIERKKLADLPKSIEERKARLKSAIKHVAELTKSLKVIPGTDAQDAQAIEEVEHIRQKAISAIQQYLSQ</sequence>
<feature type="region of interest" description="Disordered" evidence="2">
    <location>
        <begin position="623"/>
        <end position="709"/>
    </location>
</feature>
<evidence type="ECO:0000256" key="2">
    <source>
        <dbReference type="SAM" id="MobiDB-lite"/>
    </source>
</evidence>
<feature type="compositionally biased region" description="Basic residues" evidence="2">
    <location>
        <begin position="651"/>
        <end position="663"/>
    </location>
</feature>
<feature type="domain" description="Aminotransferase-like plant mobile" evidence="3">
    <location>
        <begin position="105"/>
        <end position="287"/>
    </location>
</feature>
<feature type="compositionally biased region" description="Low complexity" evidence="2">
    <location>
        <begin position="681"/>
        <end position="693"/>
    </location>
</feature>
<evidence type="ECO:0000313" key="5">
    <source>
        <dbReference type="EMBL" id="CAE03727.2"/>
    </source>
</evidence>
<dbReference type="PANTHER" id="PTHR46033">
    <property type="entry name" value="PROTEIN MAIN-LIKE 2"/>
    <property type="match status" value="1"/>
</dbReference>
<evidence type="ECO:0000256" key="1">
    <source>
        <dbReference type="SAM" id="Coils"/>
    </source>
</evidence>
<dbReference type="InterPro" id="IPR044824">
    <property type="entry name" value="MAIN-like"/>
</dbReference>
<feature type="coiled-coil region" evidence="1">
    <location>
        <begin position="815"/>
        <end position="846"/>
    </location>
</feature>
<dbReference type="EMBL" id="AL731643">
    <property type="protein sequence ID" value="CAD40051.1"/>
    <property type="molecule type" value="Genomic_DNA"/>
</dbReference>
<dbReference type="EMBL" id="AL662960">
    <property type="protein sequence ID" value="CAE03727.2"/>
    <property type="molecule type" value="Genomic_DNA"/>
</dbReference>
<evidence type="ECO:0000313" key="4">
    <source>
        <dbReference type="EMBL" id="CAD40051.1"/>
    </source>
</evidence>
<accession>Q7X8G3</accession>
<organism evidence="4 6">
    <name type="scientific">Oryza sativa subsp. japonica</name>
    <name type="common">Rice</name>
    <dbReference type="NCBI Taxonomy" id="39947"/>
    <lineage>
        <taxon>Eukaryota</taxon>
        <taxon>Viridiplantae</taxon>
        <taxon>Streptophyta</taxon>
        <taxon>Embryophyta</taxon>
        <taxon>Tracheophyta</taxon>
        <taxon>Spermatophyta</taxon>
        <taxon>Magnoliopsida</taxon>
        <taxon>Liliopsida</taxon>
        <taxon>Poales</taxon>
        <taxon>Poaceae</taxon>
        <taxon>BOP clade</taxon>
        <taxon>Oryzoideae</taxon>
        <taxon>Oryzeae</taxon>
        <taxon>Oryzinae</taxon>
        <taxon>Oryza</taxon>
        <taxon>Oryza sativa</taxon>
    </lineage>
</organism>
<proteinExistence type="predicted"/>
<dbReference type="GO" id="GO:0010073">
    <property type="term" value="P:meristem maintenance"/>
    <property type="evidence" value="ECO:0007669"/>
    <property type="project" value="InterPro"/>
</dbReference>
<reference evidence="6" key="2">
    <citation type="journal article" date="2005" name="Nature">
        <title>The map-based sequence of the rice genome.</title>
        <authorList>
            <consortium name="International rice genome sequencing project (IRGSP)"/>
            <person name="Matsumoto T."/>
            <person name="Wu J."/>
            <person name="Kanamori H."/>
            <person name="Katayose Y."/>
            <person name="Fujisawa M."/>
            <person name="Namiki N."/>
            <person name="Mizuno H."/>
            <person name="Yamamoto K."/>
            <person name="Antonio B.A."/>
            <person name="Baba T."/>
            <person name="Sakata K."/>
            <person name="Nagamura Y."/>
            <person name="Aoki H."/>
            <person name="Arikawa K."/>
            <person name="Arita K."/>
            <person name="Bito T."/>
            <person name="Chiden Y."/>
            <person name="Fujitsuka N."/>
            <person name="Fukunaka R."/>
            <person name="Hamada M."/>
            <person name="Harada C."/>
            <person name="Hayashi A."/>
            <person name="Hijishita S."/>
            <person name="Honda M."/>
            <person name="Hosokawa S."/>
            <person name="Ichikawa Y."/>
            <person name="Idonuma A."/>
            <person name="Iijima M."/>
            <person name="Ikeda M."/>
            <person name="Ikeno M."/>
            <person name="Ito K."/>
            <person name="Ito S."/>
            <person name="Ito T."/>
            <person name="Ito Y."/>
            <person name="Ito Y."/>
            <person name="Iwabuchi A."/>
            <person name="Kamiya K."/>
            <person name="Karasawa W."/>
            <person name="Kurita K."/>
            <person name="Katagiri S."/>
            <person name="Kikuta A."/>
            <person name="Kobayashi H."/>
            <person name="Kobayashi N."/>
            <person name="Machita K."/>
            <person name="Maehara T."/>
            <person name="Masukawa M."/>
            <person name="Mizubayashi T."/>
            <person name="Mukai Y."/>
            <person name="Nagasaki H."/>
            <person name="Nagata Y."/>
            <person name="Naito S."/>
            <person name="Nakashima M."/>
            <person name="Nakama Y."/>
            <person name="Nakamichi Y."/>
            <person name="Nakamura M."/>
            <person name="Meguro A."/>
            <person name="Negishi M."/>
            <person name="Ohta I."/>
            <person name="Ohta T."/>
            <person name="Okamoto M."/>
            <person name="Ono N."/>
            <person name="Saji S."/>
            <person name="Sakaguchi M."/>
            <person name="Sakai K."/>
            <person name="Shibata M."/>
            <person name="Shimokawa T."/>
            <person name="Song J."/>
            <person name="Takazaki Y."/>
            <person name="Terasawa K."/>
            <person name="Tsugane M."/>
            <person name="Tsuji K."/>
            <person name="Ueda S."/>
            <person name="Waki K."/>
            <person name="Yamagata H."/>
            <person name="Yamamoto M."/>
            <person name="Yamamoto S."/>
            <person name="Yamane H."/>
            <person name="Yoshiki S."/>
            <person name="Yoshihara R."/>
            <person name="Yukawa K."/>
            <person name="Zhong H."/>
            <person name="Yano M."/>
            <person name="Yuan Q."/>
            <person name="Ouyang S."/>
            <person name="Liu J."/>
            <person name="Jones K.M."/>
            <person name="Gansberger K."/>
            <person name="Moffat K."/>
            <person name="Hill J."/>
            <person name="Bera J."/>
            <person name="Fadrosh D."/>
            <person name="Jin S."/>
            <person name="Johri S."/>
            <person name="Kim M."/>
            <person name="Overton L."/>
            <person name="Reardon M."/>
            <person name="Tsitrin T."/>
            <person name="Vuong H."/>
            <person name="Weaver B."/>
            <person name="Ciecko A."/>
            <person name="Tallon L."/>
            <person name="Jackson J."/>
            <person name="Pai G."/>
            <person name="Aken S.V."/>
            <person name="Utterback T."/>
            <person name="Reidmuller S."/>
            <person name="Feldblyum T."/>
            <person name="Hsiao J."/>
            <person name="Zismann V."/>
            <person name="Iobst S."/>
            <person name="de Vazeille A.R."/>
            <person name="Buell C.R."/>
            <person name="Ying K."/>
            <person name="Li Y."/>
            <person name="Lu T."/>
            <person name="Huang Y."/>
            <person name="Zhao Q."/>
            <person name="Feng Q."/>
            <person name="Zhang L."/>
            <person name="Zhu J."/>
            <person name="Weng Q."/>
            <person name="Mu J."/>
            <person name="Lu Y."/>
            <person name="Fan D."/>
            <person name="Liu Y."/>
            <person name="Guan J."/>
            <person name="Zhang Y."/>
            <person name="Yu S."/>
            <person name="Liu X."/>
            <person name="Zhang Y."/>
            <person name="Hong G."/>
            <person name="Han B."/>
            <person name="Choisne N."/>
            <person name="Demange N."/>
            <person name="Orjeda G."/>
            <person name="Samain S."/>
            <person name="Cattolico L."/>
            <person name="Pelletier E."/>
            <person name="Couloux A."/>
            <person name="Segurens B."/>
            <person name="Wincker P."/>
            <person name="D'Hont A."/>
            <person name="Scarpelli C."/>
            <person name="Weissenbach J."/>
            <person name="Salanoubat M."/>
            <person name="Quetier F."/>
            <person name="Yu Y."/>
            <person name="Kim H.R."/>
            <person name="Rambo T."/>
            <person name="Currie J."/>
            <person name="Collura K."/>
            <person name="Luo M."/>
            <person name="Yang T."/>
            <person name="Ammiraju J.S.S."/>
            <person name="Engler F."/>
            <person name="Soderlund C."/>
            <person name="Wing R.A."/>
            <person name="Palmer L.E."/>
            <person name="de la Bastide M."/>
            <person name="Spiegel L."/>
            <person name="Nascimento L."/>
            <person name="Zutavern T."/>
            <person name="O'Shaughnessy A."/>
            <person name="Dike S."/>
            <person name="Dedhia N."/>
            <person name="Preston R."/>
            <person name="Balija V."/>
            <person name="McCombie W.R."/>
            <person name="Chow T."/>
            <person name="Chen H."/>
            <person name="Chung M."/>
            <person name="Chen C."/>
            <person name="Shaw J."/>
            <person name="Wu H."/>
            <person name="Hsiao K."/>
            <person name="Chao Y."/>
            <person name="Chu M."/>
            <person name="Cheng C."/>
            <person name="Hour A."/>
            <person name="Lee P."/>
            <person name="Lin S."/>
            <person name="Lin Y."/>
            <person name="Liou J."/>
            <person name="Liu S."/>
            <person name="Hsing Y."/>
            <person name="Raghuvanshi S."/>
            <person name="Mohanty A."/>
            <person name="Bharti A.K."/>
            <person name="Gaur A."/>
            <person name="Gupta V."/>
            <person name="Kumar D."/>
            <person name="Ravi V."/>
            <person name="Vij S."/>
            <person name="Kapur A."/>
            <person name="Khurana P."/>
            <person name="Khurana P."/>
            <person name="Khurana J.P."/>
            <person name="Tyagi A.K."/>
            <person name="Gaikwad K."/>
            <person name="Singh A."/>
            <person name="Dalal V."/>
            <person name="Srivastava S."/>
            <person name="Dixit A."/>
            <person name="Pal A.K."/>
            <person name="Ghazi I.A."/>
            <person name="Yadav M."/>
            <person name="Pandit A."/>
            <person name="Bhargava A."/>
            <person name="Sureshbabu K."/>
            <person name="Batra K."/>
            <person name="Sharma T.R."/>
            <person name="Mohapatra T."/>
            <person name="Singh N.K."/>
            <person name="Messing J."/>
            <person name="Nelson A.B."/>
            <person name="Fuks G."/>
            <person name="Kavchok S."/>
            <person name="Keizer G."/>
            <person name="Linton E."/>
            <person name="Llaca V."/>
            <person name="Song R."/>
            <person name="Tanyolac B."/>
            <person name="Young S."/>
            <person name="Ho-Il K."/>
            <person name="Hahn J.H."/>
            <person name="Sangsakoo G."/>
            <person name="Vanavichit A."/>
            <person name="de Mattos Luiz.A.T."/>
            <person name="Zimmer P.D."/>
            <person name="Malone G."/>
            <person name="Dellagostin O."/>
            <person name="de Oliveira A.C."/>
            <person name="Bevan M."/>
            <person name="Bancroft I."/>
            <person name="Minx P."/>
            <person name="Cordum H."/>
            <person name="Wilson R."/>
            <person name="Cheng Z."/>
            <person name="Jin W."/>
            <person name="Jiang J."/>
            <person name="Leong S.A."/>
            <person name="Iwama H."/>
            <person name="Gojobori T."/>
            <person name="Itoh T."/>
            <person name="Niimura Y."/>
            <person name="Fujii Y."/>
            <person name="Habara T."/>
            <person name="Sakai H."/>
            <person name="Sato Y."/>
            <person name="Wilson G."/>
            <person name="Kumar K."/>
            <person name="McCouch S."/>
            <person name="Juretic N."/>
            <person name="Hoen D."/>
            <person name="Wright S."/>
            <person name="Bruskiewich R."/>
            <person name="Bureau T."/>
            <person name="Miyao A."/>
            <person name="Hirochika H."/>
            <person name="Nishikawa T."/>
            <person name="Kadowaki K."/>
            <person name="Sugiura M."/>
            <person name="Burr B."/>
            <person name="Sasaki T."/>
        </authorList>
    </citation>
    <scope>NUCLEOTIDE SEQUENCE [LARGE SCALE GENOMIC DNA]</scope>
    <source>
        <strain evidence="6">cv. Nipponbare</strain>
    </source>
</reference>
<dbReference type="PANTHER" id="PTHR46033:SF65">
    <property type="entry name" value="AMINOTRANSFERASE-LIKE PLANT MOBILE DOMAIN-CONTAINING PROTEIN"/>
    <property type="match status" value="1"/>
</dbReference>
<name>Q7X8G3_ORYSJ</name>
<gene>
    <name evidence="5" type="ORF">OSJNBa0021F22.21</name>
    <name evidence="4" type="ORF">OSJNBa0085C10.3</name>
</gene>
<dbReference type="AlphaFoldDB" id="Q7X8G3"/>
<dbReference type="Pfam" id="PF10536">
    <property type="entry name" value="PMD"/>
    <property type="match status" value="1"/>
</dbReference>
<reference evidence="6" key="3">
    <citation type="journal article" date="2008" name="Nucleic Acids Res.">
        <title>The rice annotation project database (RAP-DB): 2008 update.</title>
        <authorList>
            <consortium name="The rice annotation project (RAP)"/>
        </authorList>
    </citation>
    <scope>GENOME REANNOTATION</scope>
    <source>
        <strain evidence="6">cv. Nipponbare</strain>
    </source>
</reference>
<feature type="compositionally biased region" description="Basic residues" evidence="2">
    <location>
        <begin position="581"/>
        <end position="590"/>
    </location>
</feature>
<keyword evidence="1" id="KW-0175">Coiled coil</keyword>
<dbReference type="InterPro" id="IPR019557">
    <property type="entry name" value="AminoTfrase-like_pln_mobile"/>
</dbReference>
<feature type="compositionally biased region" description="Basic and acidic residues" evidence="2">
    <location>
        <begin position="556"/>
        <end position="565"/>
    </location>
</feature>